<protein>
    <recommendedName>
        <fullName evidence="4">DUF202 domain-containing protein</fullName>
    </recommendedName>
</protein>
<dbReference type="RefSeq" id="WP_214814318.1">
    <property type="nucleotide sequence ID" value="NZ_CP075901.1"/>
</dbReference>
<keyword evidence="1" id="KW-1133">Transmembrane helix</keyword>
<name>A0ABX8GFV2_EXIAC</name>
<keyword evidence="1" id="KW-0472">Membrane</keyword>
<feature type="transmembrane region" description="Helical" evidence="1">
    <location>
        <begin position="67"/>
        <end position="87"/>
    </location>
</feature>
<organism evidence="2 3">
    <name type="scientific">Exiguobacterium acetylicum</name>
    <name type="common">Brevibacterium acetylicum</name>
    <dbReference type="NCBI Taxonomy" id="41170"/>
    <lineage>
        <taxon>Bacteria</taxon>
        <taxon>Bacillati</taxon>
        <taxon>Bacillota</taxon>
        <taxon>Bacilli</taxon>
        <taxon>Bacillales</taxon>
        <taxon>Bacillales Family XII. Incertae Sedis</taxon>
        <taxon>Exiguobacterium</taxon>
    </lineage>
</organism>
<proteinExistence type="predicted"/>
<keyword evidence="1" id="KW-0812">Transmembrane</keyword>
<accession>A0ABX8GFV2</accession>
<keyword evidence="2" id="KW-0614">Plasmid</keyword>
<dbReference type="Proteomes" id="UP000679498">
    <property type="component" value="Plasmid p4"/>
</dbReference>
<reference evidence="2 3" key="1">
    <citation type="submission" date="2021-05" db="EMBL/GenBank/DDBJ databases">
        <title>Biocontrol using Exiguobacterium acetylicum SI17 against litchi downy blight caused by Peronophythora litchii.</title>
        <authorList>
            <person name="Zheng L."/>
        </authorList>
    </citation>
    <scope>NUCLEOTIDE SEQUENCE [LARGE SCALE GENOMIC DNA]</scope>
    <source>
        <strain evidence="2 3">SI17</strain>
        <plasmid evidence="2 3">p4</plasmid>
    </source>
</reference>
<gene>
    <name evidence="2" type="ORF">KKI46_17405</name>
</gene>
<sequence length="111" mass="13609">MEINQRKLKHRKNENRKRLSEEDEMWKGLERTVKDKNLYIVMHYVRIVGTIVLGVIMTFLLRRYFEGTTLIVLTILTVLITFILYFYQRFSHWRFLETLKEVERDLDKRGN</sequence>
<geneLocation type="plasmid" evidence="2 3">
    <name>p4</name>
</geneLocation>
<feature type="transmembrane region" description="Helical" evidence="1">
    <location>
        <begin position="38"/>
        <end position="61"/>
    </location>
</feature>
<keyword evidence="3" id="KW-1185">Reference proteome</keyword>
<evidence type="ECO:0000256" key="1">
    <source>
        <dbReference type="SAM" id="Phobius"/>
    </source>
</evidence>
<dbReference type="EMBL" id="CP075901">
    <property type="protein sequence ID" value="QWB32017.1"/>
    <property type="molecule type" value="Genomic_DNA"/>
</dbReference>
<dbReference type="GeneID" id="88813483"/>
<evidence type="ECO:0008006" key="4">
    <source>
        <dbReference type="Google" id="ProtNLM"/>
    </source>
</evidence>
<evidence type="ECO:0000313" key="3">
    <source>
        <dbReference type="Proteomes" id="UP000679498"/>
    </source>
</evidence>
<evidence type="ECO:0000313" key="2">
    <source>
        <dbReference type="EMBL" id="QWB32017.1"/>
    </source>
</evidence>